<name>A0A2W5TG83_9BACT</name>
<dbReference type="AlphaFoldDB" id="A0A2W5TG83"/>
<evidence type="ECO:0000313" key="1">
    <source>
        <dbReference type="EMBL" id="PZR12857.1"/>
    </source>
</evidence>
<dbReference type="Proteomes" id="UP000249061">
    <property type="component" value="Unassembled WGS sequence"/>
</dbReference>
<gene>
    <name evidence="1" type="ORF">DI536_14970</name>
</gene>
<protein>
    <submittedName>
        <fullName evidence="1">Uncharacterized protein</fullName>
    </submittedName>
</protein>
<organism evidence="1 2">
    <name type="scientific">Archangium gephyra</name>
    <dbReference type="NCBI Taxonomy" id="48"/>
    <lineage>
        <taxon>Bacteria</taxon>
        <taxon>Pseudomonadati</taxon>
        <taxon>Myxococcota</taxon>
        <taxon>Myxococcia</taxon>
        <taxon>Myxococcales</taxon>
        <taxon>Cystobacterineae</taxon>
        <taxon>Archangiaceae</taxon>
        <taxon>Archangium</taxon>
    </lineage>
</organism>
<accession>A0A2W5TG83</accession>
<comment type="caution">
    <text evidence="1">The sequence shown here is derived from an EMBL/GenBank/DDBJ whole genome shotgun (WGS) entry which is preliminary data.</text>
</comment>
<dbReference type="Pfam" id="PF00526">
    <property type="entry name" value="Dicty_CTDC"/>
    <property type="match status" value="1"/>
</dbReference>
<dbReference type="InterPro" id="IPR013783">
    <property type="entry name" value="Ig-like_fold"/>
</dbReference>
<dbReference type="InterPro" id="IPR001673">
    <property type="entry name" value="S_mold_repeat"/>
</dbReference>
<dbReference type="Gene3D" id="2.60.40.10">
    <property type="entry name" value="Immunoglobulins"/>
    <property type="match status" value="1"/>
</dbReference>
<dbReference type="EMBL" id="QFQP01000011">
    <property type="protein sequence ID" value="PZR12857.1"/>
    <property type="molecule type" value="Genomic_DNA"/>
</dbReference>
<evidence type="ECO:0000313" key="2">
    <source>
        <dbReference type="Proteomes" id="UP000249061"/>
    </source>
</evidence>
<sequence>MLLVLVLSLAGCRCRPGPVEPVELGFRVSPAELEFGRVLEGSSKTLTVTFSAETRAPVTVQLSTEAPFTVQPEAQIPGGSAVDVQVTFNAGSTEEERVLKMTVGDRTAELRLHGIGVRPPACVPSGECILSAYSLEEDRCIETPAPDDSACDPSSICLEQGRCRSGECLGIARRCDDGDLCTDDACSMDVGCVHTPHACPSPTAACMVATCDSRTGCGEAPAPDLTACGPLDCISVHFCMDGVCKTEPTPDGVMCSAPIACLPEATCQNKQCTRPMTGDWNPDWSARLPSAPVGELASIGSNLFFSVCSAVDAGAVDAGLPDAGVPDAGALDGGEVDGGELDGGLDAGVTSPLLACALTSYTGTGFERFTWPYEDTTRVREVRAAGNAGVLVWSDAGLELRSQVTGAVRLALDGQVSKEQWALGSESVFVNVDAGLYEWSDAGLRFLADVSGGASVIRGDALFAWDADAGLLTRVELLADGGTLRSDVNLMGVTSDWVLTADGVALLPAMGRVRFEADGGVNVLPWNFVDAGTLLERQTLAANGTMNAFFERCGGACETWVRNVDVATGATRFEGPVLRGVVPARIVESTLISSGRGAFATLVREERDGGPRAYLELFIDGESKGLCRLPEASGAVELAEFTSSSLVVTSRRADGGVVLESFGGLGNVPLTRFGWGTPNGVGGSRSDR</sequence>
<proteinExistence type="predicted"/>
<reference evidence="1 2" key="1">
    <citation type="submission" date="2017-08" db="EMBL/GenBank/DDBJ databases">
        <title>Infants hospitalized years apart are colonized by the same room-sourced microbial strains.</title>
        <authorList>
            <person name="Brooks B."/>
            <person name="Olm M.R."/>
            <person name="Firek B.A."/>
            <person name="Baker R."/>
            <person name="Thomas B.C."/>
            <person name="Morowitz M.J."/>
            <person name="Banfield J.F."/>
        </authorList>
    </citation>
    <scope>NUCLEOTIDE SEQUENCE [LARGE SCALE GENOMIC DNA]</scope>
    <source>
        <strain evidence="1">S2_003_000_R2_14</strain>
    </source>
</reference>